<evidence type="ECO:0000313" key="5">
    <source>
        <dbReference type="Proteomes" id="UP001165366"/>
    </source>
</evidence>
<evidence type="ECO:0000256" key="1">
    <source>
        <dbReference type="SAM" id="MobiDB-lite"/>
    </source>
</evidence>
<protein>
    <submittedName>
        <fullName evidence="4">Gfo/Idh/MocA family oxidoreductase</fullName>
    </submittedName>
</protein>
<dbReference type="PANTHER" id="PTHR43708:SF3">
    <property type="entry name" value="OXIDOREDUCTASE"/>
    <property type="match status" value="1"/>
</dbReference>
<dbReference type="InterPro" id="IPR055170">
    <property type="entry name" value="GFO_IDH_MocA-like_dom"/>
</dbReference>
<feature type="domain" description="GFO/IDH/MocA-like oxidoreductase" evidence="3">
    <location>
        <begin position="146"/>
        <end position="276"/>
    </location>
</feature>
<evidence type="ECO:0000313" key="4">
    <source>
        <dbReference type="EMBL" id="MCG2588710.1"/>
    </source>
</evidence>
<feature type="domain" description="Gfo/Idh/MocA-like oxidoreductase N-terminal" evidence="2">
    <location>
        <begin position="6"/>
        <end position="136"/>
    </location>
</feature>
<dbReference type="Gene3D" id="3.30.360.10">
    <property type="entry name" value="Dihydrodipicolinate Reductase, domain 2"/>
    <property type="match status" value="1"/>
</dbReference>
<sequence length="385" mass="42232">MSKKLKYGMVGGSLDAFIGEVHRKAAALDSKFSLVAGAFSSSPDKSKKTGEALGIDPNRTYGSYKEMMEKESQLPEDERIDVVSIVTPNHVHFDPAKMALEHGFHVIIDKPLAFSTQEARDLKEVVDDTGLVLALTHTYTGYPMVKEAKEYVREGKLGKIRQVYVEYPQGWLSVPLEEEGNKQASWRTDPERSGAGGSIGDIGTHAANLAEYVTGLNITHICADINTKVEGRKLDDNAAALLKFEDGATGVLMVSQIATGEENDIKVRVYGEKAGVEWKQSDQNTLLYKPLEGPHQIIRAGTGYLSDLAQANTRTPAGHPEGYLEAFANIYVAFHQAVVDHQSGEYKSASDYDFPDVVDGIRGMVFVDTMIESSKSETKWTPIEL</sequence>
<keyword evidence="5" id="KW-1185">Reference proteome</keyword>
<reference evidence="4" key="2">
    <citation type="submission" date="2024-05" db="EMBL/GenBank/DDBJ databases">
        <title>Rhodohalobacter halophilus gen. nov., sp. nov., a moderately halophilic member of the family Balneolaceae.</title>
        <authorList>
            <person name="Xia J."/>
        </authorList>
    </citation>
    <scope>NUCLEOTIDE SEQUENCE</scope>
    <source>
        <strain evidence="4">WB101</strain>
    </source>
</reference>
<dbReference type="RefSeq" id="WP_237853556.1">
    <property type="nucleotide sequence ID" value="NZ_JAKLWS010000009.1"/>
</dbReference>
<dbReference type="EMBL" id="JAKLWS010000009">
    <property type="protein sequence ID" value="MCG2588710.1"/>
    <property type="molecule type" value="Genomic_DNA"/>
</dbReference>
<proteinExistence type="predicted"/>
<evidence type="ECO:0000259" key="2">
    <source>
        <dbReference type="Pfam" id="PF01408"/>
    </source>
</evidence>
<evidence type="ECO:0000259" key="3">
    <source>
        <dbReference type="Pfam" id="PF22725"/>
    </source>
</evidence>
<organism evidence="4 5">
    <name type="scientific">Rhodohalobacter sulfatireducens</name>
    <dbReference type="NCBI Taxonomy" id="2911366"/>
    <lineage>
        <taxon>Bacteria</taxon>
        <taxon>Pseudomonadati</taxon>
        <taxon>Balneolota</taxon>
        <taxon>Balneolia</taxon>
        <taxon>Balneolales</taxon>
        <taxon>Balneolaceae</taxon>
        <taxon>Rhodohalobacter</taxon>
    </lineage>
</organism>
<feature type="region of interest" description="Disordered" evidence="1">
    <location>
        <begin position="180"/>
        <end position="199"/>
    </location>
</feature>
<dbReference type="SUPFAM" id="SSF55347">
    <property type="entry name" value="Glyceraldehyde-3-phosphate dehydrogenase-like, C-terminal domain"/>
    <property type="match status" value="1"/>
</dbReference>
<comment type="caution">
    <text evidence="4">The sequence shown here is derived from an EMBL/GenBank/DDBJ whole genome shotgun (WGS) entry which is preliminary data.</text>
</comment>
<dbReference type="Proteomes" id="UP001165366">
    <property type="component" value="Unassembled WGS sequence"/>
</dbReference>
<dbReference type="InterPro" id="IPR036291">
    <property type="entry name" value="NAD(P)-bd_dom_sf"/>
</dbReference>
<dbReference type="Pfam" id="PF01408">
    <property type="entry name" value="GFO_IDH_MocA"/>
    <property type="match status" value="1"/>
</dbReference>
<dbReference type="Gene3D" id="3.40.50.720">
    <property type="entry name" value="NAD(P)-binding Rossmann-like Domain"/>
    <property type="match status" value="1"/>
</dbReference>
<dbReference type="InterPro" id="IPR000683">
    <property type="entry name" value="Gfo/Idh/MocA-like_OxRdtase_N"/>
</dbReference>
<dbReference type="InterPro" id="IPR051317">
    <property type="entry name" value="Gfo/Idh/MocA_oxidoreduct"/>
</dbReference>
<reference evidence="4" key="1">
    <citation type="submission" date="2022-01" db="EMBL/GenBank/DDBJ databases">
        <authorList>
            <person name="Wang Y."/>
        </authorList>
    </citation>
    <scope>NUCLEOTIDE SEQUENCE</scope>
    <source>
        <strain evidence="4">WB101</strain>
    </source>
</reference>
<gene>
    <name evidence="4" type="ORF">L6773_09045</name>
</gene>
<dbReference type="SUPFAM" id="SSF51735">
    <property type="entry name" value="NAD(P)-binding Rossmann-fold domains"/>
    <property type="match status" value="1"/>
</dbReference>
<dbReference type="PANTHER" id="PTHR43708">
    <property type="entry name" value="CONSERVED EXPRESSED OXIDOREDUCTASE (EUROFUNG)"/>
    <property type="match status" value="1"/>
</dbReference>
<dbReference type="Pfam" id="PF22725">
    <property type="entry name" value="GFO_IDH_MocA_C3"/>
    <property type="match status" value="1"/>
</dbReference>
<name>A0ABS9KCZ8_9BACT</name>
<accession>A0ABS9KCZ8</accession>